<dbReference type="PANTHER" id="PTHR47642">
    <property type="entry name" value="ATP-DEPENDENT DNA HELICASE"/>
    <property type="match status" value="1"/>
</dbReference>
<proteinExistence type="predicted"/>
<dbReference type="InterPro" id="IPR038765">
    <property type="entry name" value="Papain-like_cys_pep_sf"/>
</dbReference>
<reference evidence="3" key="1">
    <citation type="submission" date="2020-02" db="EMBL/GenBank/DDBJ databases">
        <title>Relaxed selection underlies rapid genomic changes in the transitions from sociality to social parasitism in ants.</title>
        <authorList>
            <person name="Bi X."/>
        </authorList>
    </citation>
    <scope>NUCLEOTIDE SEQUENCE</scope>
    <source>
        <strain evidence="3">BGI-DK2013a</strain>
        <tissue evidence="3">Whole body</tissue>
    </source>
</reference>
<dbReference type="InterPro" id="IPR049163">
    <property type="entry name" value="Pif1-like_2B_dom"/>
</dbReference>
<feature type="non-terminal residue" evidence="3">
    <location>
        <position position="501"/>
    </location>
</feature>
<name>A0A836EKF1_9HYME</name>
<keyword evidence="4" id="KW-1185">Reference proteome</keyword>
<dbReference type="Pfam" id="PF21530">
    <property type="entry name" value="Pif1_2B_dom"/>
    <property type="match status" value="1"/>
</dbReference>
<dbReference type="GO" id="GO:0004843">
    <property type="term" value="F:cysteine-type deubiquitinase activity"/>
    <property type="evidence" value="ECO:0007669"/>
    <property type="project" value="InterPro"/>
</dbReference>
<organism evidence="3 4">
    <name type="scientific">Acromyrmex insinuator</name>
    <dbReference type="NCBI Taxonomy" id="230686"/>
    <lineage>
        <taxon>Eukaryota</taxon>
        <taxon>Metazoa</taxon>
        <taxon>Ecdysozoa</taxon>
        <taxon>Arthropoda</taxon>
        <taxon>Hexapoda</taxon>
        <taxon>Insecta</taxon>
        <taxon>Pterygota</taxon>
        <taxon>Neoptera</taxon>
        <taxon>Endopterygota</taxon>
        <taxon>Hymenoptera</taxon>
        <taxon>Apocrita</taxon>
        <taxon>Aculeata</taxon>
        <taxon>Formicoidea</taxon>
        <taxon>Formicidae</taxon>
        <taxon>Myrmicinae</taxon>
        <taxon>Acromyrmex</taxon>
    </lineage>
</organism>
<comment type="caution">
    <text evidence="3">The sequence shown here is derived from an EMBL/GenBank/DDBJ whole genome shotgun (WGS) entry which is preliminary data.</text>
</comment>
<dbReference type="GO" id="GO:0004386">
    <property type="term" value="F:helicase activity"/>
    <property type="evidence" value="ECO:0007669"/>
    <property type="project" value="UniProtKB-KW"/>
</dbReference>
<dbReference type="InterPro" id="IPR027417">
    <property type="entry name" value="P-loop_NTPase"/>
</dbReference>
<dbReference type="Gene3D" id="3.40.50.300">
    <property type="entry name" value="P-loop containing nucleotide triphosphate hydrolases"/>
    <property type="match status" value="1"/>
</dbReference>
<dbReference type="InterPro" id="IPR051055">
    <property type="entry name" value="PIF1_helicase"/>
</dbReference>
<keyword evidence="3" id="KW-0547">Nucleotide-binding</keyword>
<evidence type="ECO:0000259" key="1">
    <source>
        <dbReference type="Pfam" id="PF00443"/>
    </source>
</evidence>
<evidence type="ECO:0000259" key="2">
    <source>
        <dbReference type="Pfam" id="PF21530"/>
    </source>
</evidence>
<dbReference type="CDD" id="cd02257">
    <property type="entry name" value="Peptidase_C19"/>
    <property type="match status" value="1"/>
</dbReference>
<keyword evidence="3" id="KW-0067">ATP-binding</keyword>
<protein>
    <submittedName>
        <fullName evidence="3">PIF1 helicase</fullName>
    </submittedName>
</protein>
<dbReference type="Gene3D" id="3.90.70.10">
    <property type="entry name" value="Cysteine proteinases"/>
    <property type="match status" value="1"/>
</dbReference>
<keyword evidence="3" id="KW-0347">Helicase</keyword>
<dbReference type="SUPFAM" id="SSF54001">
    <property type="entry name" value="Cysteine proteinases"/>
    <property type="match status" value="1"/>
</dbReference>
<feature type="non-terminal residue" evidence="3">
    <location>
        <position position="1"/>
    </location>
</feature>
<dbReference type="Pfam" id="PF00443">
    <property type="entry name" value="UCH"/>
    <property type="match status" value="1"/>
</dbReference>
<feature type="domain" description="DNA helicase Pif1-like 2B" evidence="2">
    <location>
        <begin position="193"/>
        <end position="219"/>
    </location>
</feature>
<gene>
    <name evidence="3" type="primary">Pif1_0</name>
    <name evidence="3" type="ORF">G6Z75_0009728</name>
</gene>
<dbReference type="Gene3D" id="2.30.30.940">
    <property type="match status" value="1"/>
</dbReference>
<dbReference type="InterPro" id="IPR001394">
    <property type="entry name" value="Peptidase_C19_UCH"/>
</dbReference>
<dbReference type="EMBL" id="JAANHZ010000002">
    <property type="protein sequence ID" value="KAG5316890.1"/>
    <property type="molecule type" value="Genomic_DNA"/>
</dbReference>
<accession>A0A836EKF1</accession>
<evidence type="ECO:0000313" key="3">
    <source>
        <dbReference type="EMBL" id="KAG5316890.1"/>
    </source>
</evidence>
<dbReference type="AlphaFoldDB" id="A0A836EKF1"/>
<feature type="domain" description="Peptidase C19 ubiquitin carboxyl-terminal hydrolase" evidence="1">
    <location>
        <begin position="361"/>
        <end position="487"/>
    </location>
</feature>
<sequence length="501" mass="57444">SGDGDTGKSFLIETIKYWIRIHLKKVIAFPRVFNINDLTIYRSSFQLPVTHEFTDVLMNVIFINLRLCEIFDTDTNDDFFGRKHILLFGDLLPVLSPVKEQSPFVKMSINMRQRCDNDQLPLIDTIYLLPTCYLCKILNTAMFDKIDGDEIVLIAENDIDCVPAMEKRVHKILEDKDDIVSEIADIERVTTIQIGVKVMIRQNIDVTMGLVNGTIGNVIVINCSLDGNPIDSIKIVISDNKEITITKVDIKFEVFHKMVIHRKQFPLSLNYGITIHKSQGKANSEAIVKYNRDLCSKLLQINSSEKKVMKIHDCRWTISNIMMYKIGLCNDDHVSCYTNAITRIEHVTSCSNIKCNYNVTTLEKSCLINGNCNECKNTFLKKKTVIELTLFVLVIQLNLYTFLNGPSKKIIDNRINSVPTSTVILTINKKKYKVITSIFYEGEEINHGHYTCMLRADKMPEWCYSNDLQVSKKKWPKGAQGAYMLFFEQSTLSKFGNNFYI</sequence>
<keyword evidence="3" id="KW-0378">Hydrolase</keyword>
<dbReference type="GO" id="GO:0016579">
    <property type="term" value="P:protein deubiquitination"/>
    <property type="evidence" value="ECO:0007669"/>
    <property type="project" value="InterPro"/>
</dbReference>
<dbReference type="Proteomes" id="UP000667349">
    <property type="component" value="Unassembled WGS sequence"/>
</dbReference>
<dbReference type="SUPFAM" id="SSF52540">
    <property type="entry name" value="P-loop containing nucleoside triphosphate hydrolases"/>
    <property type="match status" value="1"/>
</dbReference>
<evidence type="ECO:0000313" key="4">
    <source>
        <dbReference type="Proteomes" id="UP000667349"/>
    </source>
</evidence>